<feature type="transmembrane region" description="Helical" evidence="1">
    <location>
        <begin position="148"/>
        <end position="165"/>
    </location>
</feature>
<proteinExistence type="predicted"/>
<dbReference type="GO" id="GO:0080120">
    <property type="term" value="P:CAAX-box protein maturation"/>
    <property type="evidence" value="ECO:0007669"/>
    <property type="project" value="UniProtKB-ARBA"/>
</dbReference>
<gene>
    <name evidence="3" type="ORF">MB27_10485</name>
</gene>
<dbReference type="AlphaFoldDB" id="A0A0A6UQ01"/>
<evidence type="ECO:0000313" key="4">
    <source>
        <dbReference type="Proteomes" id="UP000054537"/>
    </source>
</evidence>
<feature type="domain" description="CAAX prenyl protease 2/Lysostaphin resistance protein A-like" evidence="2">
    <location>
        <begin position="115"/>
        <end position="228"/>
    </location>
</feature>
<dbReference type="OrthoDB" id="3291654at2"/>
<keyword evidence="1" id="KW-1133">Transmembrane helix</keyword>
<dbReference type="InterPro" id="IPR015837">
    <property type="entry name" value="UCP026622_CAAX_protease"/>
</dbReference>
<feature type="transmembrane region" description="Helical" evidence="1">
    <location>
        <begin position="185"/>
        <end position="207"/>
    </location>
</feature>
<evidence type="ECO:0000259" key="2">
    <source>
        <dbReference type="Pfam" id="PF02517"/>
    </source>
</evidence>
<feature type="transmembrane region" description="Helical" evidence="1">
    <location>
        <begin position="75"/>
        <end position="95"/>
    </location>
</feature>
<dbReference type="GO" id="GO:0004175">
    <property type="term" value="F:endopeptidase activity"/>
    <property type="evidence" value="ECO:0007669"/>
    <property type="project" value="UniProtKB-ARBA"/>
</dbReference>
<keyword evidence="4" id="KW-1185">Reference proteome</keyword>
<dbReference type="RefSeq" id="WP_043524031.1">
    <property type="nucleotide sequence ID" value="NZ_BAABKU010000015.1"/>
</dbReference>
<dbReference type="PIRSF" id="PIRSF026622">
    <property type="entry name" value="Proteas_026622"/>
    <property type="match status" value="1"/>
</dbReference>
<feature type="transmembrane region" description="Helical" evidence="1">
    <location>
        <begin position="36"/>
        <end position="54"/>
    </location>
</feature>
<keyword evidence="1" id="KW-0812">Transmembrane</keyword>
<name>A0A0A6UQ01_ACTUT</name>
<dbReference type="EMBL" id="JRTT01000010">
    <property type="protein sequence ID" value="KHD77521.1"/>
    <property type="molecule type" value="Genomic_DNA"/>
</dbReference>
<accession>A0A0A6UQ01</accession>
<feature type="transmembrane region" description="Helical" evidence="1">
    <location>
        <begin position="107"/>
        <end position="128"/>
    </location>
</feature>
<dbReference type="STRING" id="1869.MB27_10485"/>
<feature type="transmembrane region" description="Helical" evidence="1">
    <location>
        <begin position="12"/>
        <end position="30"/>
    </location>
</feature>
<organism evidence="3 4">
    <name type="scientific">Actinoplanes utahensis</name>
    <dbReference type="NCBI Taxonomy" id="1869"/>
    <lineage>
        <taxon>Bacteria</taxon>
        <taxon>Bacillati</taxon>
        <taxon>Actinomycetota</taxon>
        <taxon>Actinomycetes</taxon>
        <taxon>Micromonosporales</taxon>
        <taxon>Micromonosporaceae</taxon>
        <taxon>Actinoplanes</taxon>
    </lineage>
</organism>
<evidence type="ECO:0000256" key="1">
    <source>
        <dbReference type="SAM" id="Phobius"/>
    </source>
</evidence>
<comment type="caution">
    <text evidence="3">The sequence shown here is derived from an EMBL/GenBank/DDBJ whole genome shotgun (WGS) entry which is preliminary data.</text>
</comment>
<dbReference type="Proteomes" id="UP000054537">
    <property type="component" value="Unassembled WGS sequence"/>
</dbReference>
<keyword evidence="1" id="KW-0472">Membrane</keyword>
<dbReference type="Pfam" id="PF02517">
    <property type="entry name" value="Rce1-like"/>
    <property type="match status" value="1"/>
</dbReference>
<dbReference type="InterPro" id="IPR003675">
    <property type="entry name" value="Rce1/LyrA-like_dom"/>
</dbReference>
<feature type="transmembrane region" description="Helical" evidence="1">
    <location>
        <begin position="216"/>
        <end position="240"/>
    </location>
</feature>
<sequence>MSSGNLHLSRRRLALVLGAVVVILAAVNVANRFGPPGTGLVAGPLVALVLVLLGRRAGLTWHDLGLSRSTLLPGLKWAIGSVAVVAVVYAIGAAVPFTRPAFQDVRYHLHLSAALLTAFVVVPLGTVLLEEVAFRGVLLGLVNRHRGAVWASVTSSVLFGLWHILPSLRLNSANEAVGSAFGTGVTGQFLAVAGAVGFTALAGLLLCELRRRSGSLLATAALHWATNGLGLLITAGLATVRFS</sequence>
<dbReference type="eggNOG" id="COG1266">
    <property type="taxonomic scope" value="Bacteria"/>
</dbReference>
<evidence type="ECO:0000313" key="3">
    <source>
        <dbReference type="EMBL" id="KHD77521.1"/>
    </source>
</evidence>
<protein>
    <submittedName>
        <fullName evidence="3">Abortive infection protein</fullName>
    </submittedName>
</protein>
<reference evidence="3 4" key="1">
    <citation type="submission" date="2014-10" db="EMBL/GenBank/DDBJ databases">
        <title>Draft genome sequence of Actinoplanes utahensis NRRL 12052.</title>
        <authorList>
            <person name="Velasco-Bucheli B."/>
            <person name="del Cerro C."/>
            <person name="Hormigo D."/>
            <person name="Garcia J.L."/>
            <person name="Acebal C."/>
            <person name="Arroyo M."/>
            <person name="de la Mata I."/>
        </authorList>
    </citation>
    <scope>NUCLEOTIDE SEQUENCE [LARGE SCALE GENOMIC DNA]</scope>
    <source>
        <strain evidence="3 4">NRRL 12052</strain>
    </source>
</reference>